<keyword evidence="2" id="KW-1185">Reference proteome</keyword>
<proteinExistence type="predicted"/>
<accession>A0A814UV72</accession>
<dbReference type="OrthoDB" id="10017972at2759"/>
<reference evidence="1" key="1">
    <citation type="submission" date="2021-02" db="EMBL/GenBank/DDBJ databases">
        <authorList>
            <person name="Nowell W R."/>
        </authorList>
    </citation>
    <scope>NUCLEOTIDE SEQUENCE</scope>
</reference>
<comment type="caution">
    <text evidence="1">The sequence shown here is derived from an EMBL/GenBank/DDBJ whole genome shotgun (WGS) entry which is preliminary data.</text>
</comment>
<name>A0A814UV72_9BILA</name>
<gene>
    <name evidence="1" type="ORF">QVE165_LOCUS24655</name>
</gene>
<protein>
    <submittedName>
        <fullName evidence="1">Uncharacterized protein</fullName>
    </submittedName>
</protein>
<dbReference type="Proteomes" id="UP000663832">
    <property type="component" value="Unassembled WGS sequence"/>
</dbReference>
<evidence type="ECO:0000313" key="2">
    <source>
        <dbReference type="Proteomes" id="UP000663832"/>
    </source>
</evidence>
<dbReference type="AlphaFoldDB" id="A0A814UV72"/>
<organism evidence="1 2">
    <name type="scientific">Adineta steineri</name>
    <dbReference type="NCBI Taxonomy" id="433720"/>
    <lineage>
        <taxon>Eukaryota</taxon>
        <taxon>Metazoa</taxon>
        <taxon>Spiralia</taxon>
        <taxon>Gnathifera</taxon>
        <taxon>Rotifera</taxon>
        <taxon>Eurotatoria</taxon>
        <taxon>Bdelloidea</taxon>
        <taxon>Adinetida</taxon>
        <taxon>Adinetidae</taxon>
        <taxon>Adineta</taxon>
    </lineage>
</organism>
<evidence type="ECO:0000313" key="1">
    <source>
        <dbReference type="EMBL" id="CAF1180547.1"/>
    </source>
</evidence>
<sequence>MYTKYPSSKRLKRNTSHIFTHTSSSDVYSNLDFLTGAINANDPLLLLLLSGRITNSSFSDLYKRSKQIGWEQLFIDERSKLKLDEKSKIKRIMLNRLIHACSKISGNFDQQIQLLIEEMKNQMSDPISPERDHYIRLRLYEEIKAWVRTQCERRLFYKEQEQLCNLLTLQRLMTDQFIELITSFNQNPHVSQLEYQTALMELFKLSLVIVVQPSGTDCIAATKYEKVGNNFLAKLKTRIISLLDPTRVDKYLKISDIDVILQPNDSIIDPDGDRQSPLSWTIRKIMTTENTERTFLYAELKENDFIKLTKLNGSRRPLYNRELCKLQFETKFELINNIIPIDVSVRFTSQLFGLCSHSKYYPKYLAKVFIAEVDEIQKNIDLNTHINVLKGYIFEFHKRCTSVEVKLHTQQFIVQSLQEFYEIFKQSASSPTAPVMFFSWNIYEDVLIKLFNQIKFLATRPYLAMMYHDNLFRGISSDTIDEKISQNISNRSSILLRFQIFHEQDPAKPPNIIVVKYNNVLTRTSITHDYFINDMCKCCQKTAENDVNSLEIFNDDKTLPFYMFHSYYDNGLTRDNLIQVDDNTMFHVNSIQNNQYQSTEDQNLIHKFHLSAQFTGNKDLTNKAISFLREQFIYWCRSQNITGTLCQSSMEQETDLSDTNERHLFDEILSHIELDEFFSGK</sequence>
<dbReference type="EMBL" id="CAJNOM010000174">
    <property type="protein sequence ID" value="CAF1180547.1"/>
    <property type="molecule type" value="Genomic_DNA"/>
</dbReference>